<dbReference type="Proteomes" id="UP000218767">
    <property type="component" value="Unassembled WGS sequence"/>
</dbReference>
<proteinExistence type="predicted"/>
<name>A0A2A4XBK9_9GAMM</name>
<evidence type="ECO:0000313" key="1">
    <source>
        <dbReference type="EMBL" id="PCI79691.1"/>
    </source>
</evidence>
<dbReference type="EMBL" id="NVUL01000015">
    <property type="protein sequence ID" value="PCI79691.1"/>
    <property type="molecule type" value="Genomic_DNA"/>
</dbReference>
<comment type="caution">
    <text evidence="1">The sequence shown here is derived from an EMBL/GenBank/DDBJ whole genome shotgun (WGS) entry which is preliminary data.</text>
</comment>
<protein>
    <submittedName>
        <fullName evidence="1">Uncharacterized protein</fullName>
    </submittedName>
</protein>
<reference evidence="2" key="1">
    <citation type="submission" date="2017-08" db="EMBL/GenBank/DDBJ databases">
        <title>A dynamic microbial community with high functional redundancy inhabits the cold, oxic subseafloor aquifer.</title>
        <authorList>
            <person name="Tully B.J."/>
            <person name="Wheat C.G."/>
            <person name="Glazer B.T."/>
            <person name="Huber J.A."/>
        </authorList>
    </citation>
    <scope>NUCLEOTIDE SEQUENCE [LARGE SCALE GENOMIC DNA]</scope>
</reference>
<gene>
    <name evidence="1" type="ORF">COB20_04325</name>
</gene>
<dbReference type="AlphaFoldDB" id="A0A2A4XBK9"/>
<sequence>MIILTMLASASIFAQEVATEETEDSDKEEREQFQCDNGESIGGEFKLECFKISWLKPSTRVYFDTGSDDEDEIDLFVDGSLNVTLEVLSIAWHRSFLGSKDYSWGPILSAGLSTPAKSPSVSDNAGNMTTLPTASSAPVFMASFGIELQGVNQNVFAEVGYSQGWTADESFGDTSDGAIYVGIKFNF</sequence>
<evidence type="ECO:0000313" key="2">
    <source>
        <dbReference type="Proteomes" id="UP000218767"/>
    </source>
</evidence>
<accession>A0A2A4XBK9</accession>
<organism evidence="1 2">
    <name type="scientific">SAR86 cluster bacterium</name>
    <dbReference type="NCBI Taxonomy" id="2030880"/>
    <lineage>
        <taxon>Bacteria</taxon>
        <taxon>Pseudomonadati</taxon>
        <taxon>Pseudomonadota</taxon>
        <taxon>Gammaproteobacteria</taxon>
        <taxon>SAR86 cluster</taxon>
    </lineage>
</organism>